<evidence type="ECO:0000313" key="3">
    <source>
        <dbReference type="Proteomes" id="UP001396334"/>
    </source>
</evidence>
<dbReference type="InterPro" id="IPR021099">
    <property type="entry name" value="PORR_domain"/>
</dbReference>
<organism evidence="2 3">
    <name type="scientific">Hibiscus sabdariffa</name>
    <name type="common">roselle</name>
    <dbReference type="NCBI Taxonomy" id="183260"/>
    <lineage>
        <taxon>Eukaryota</taxon>
        <taxon>Viridiplantae</taxon>
        <taxon>Streptophyta</taxon>
        <taxon>Embryophyta</taxon>
        <taxon>Tracheophyta</taxon>
        <taxon>Spermatophyta</taxon>
        <taxon>Magnoliopsida</taxon>
        <taxon>eudicotyledons</taxon>
        <taxon>Gunneridae</taxon>
        <taxon>Pentapetalae</taxon>
        <taxon>rosids</taxon>
        <taxon>malvids</taxon>
        <taxon>Malvales</taxon>
        <taxon>Malvaceae</taxon>
        <taxon>Malvoideae</taxon>
        <taxon>Hibiscus</taxon>
    </lineage>
</organism>
<protein>
    <recommendedName>
        <fullName evidence="1">PORR domain-containing protein</fullName>
    </recommendedName>
</protein>
<reference evidence="2 3" key="1">
    <citation type="journal article" date="2024" name="G3 (Bethesda)">
        <title>Genome assembly of Hibiscus sabdariffa L. provides insights into metabolisms of medicinal natural products.</title>
        <authorList>
            <person name="Kim T."/>
        </authorList>
    </citation>
    <scope>NUCLEOTIDE SEQUENCE [LARGE SCALE GENOMIC DNA]</scope>
    <source>
        <strain evidence="2">TK-2024</strain>
        <tissue evidence="2">Old leaves</tissue>
    </source>
</reference>
<dbReference type="InterPro" id="IPR045040">
    <property type="entry name" value="PORR_fam"/>
</dbReference>
<feature type="domain" description="PORR" evidence="1">
    <location>
        <begin position="2"/>
        <end position="111"/>
    </location>
</feature>
<evidence type="ECO:0000259" key="1">
    <source>
        <dbReference type="Pfam" id="PF11955"/>
    </source>
</evidence>
<accession>A0ABR2TXK0</accession>
<dbReference type="Proteomes" id="UP001396334">
    <property type="component" value="Unassembled WGS sequence"/>
</dbReference>
<keyword evidence="3" id="KW-1185">Reference proteome</keyword>
<dbReference type="PANTHER" id="PTHR31476:SF4">
    <property type="entry name" value="PROTEIN WHAT'S THIS FACTOR 1 HOMOLOG, CHLOROPLASTIC"/>
    <property type="match status" value="1"/>
</dbReference>
<comment type="caution">
    <text evidence="2">The sequence shown here is derived from an EMBL/GenBank/DDBJ whole genome shotgun (WGS) entry which is preliminary data.</text>
</comment>
<name>A0ABR2TXK0_9ROSI</name>
<dbReference type="PANTHER" id="PTHR31476">
    <property type="entry name" value="PROTEIN WHAT'S THIS FACTOR 1 HOMOLOG, CHLOROPLASTIC"/>
    <property type="match status" value="1"/>
</dbReference>
<dbReference type="Pfam" id="PF11955">
    <property type="entry name" value="PORR"/>
    <property type="match status" value="1"/>
</dbReference>
<evidence type="ECO:0000313" key="2">
    <source>
        <dbReference type="EMBL" id="KAK9042104.1"/>
    </source>
</evidence>
<sequence>MRRFIALLRKFHGVFKIMEEGTSSLRFRLTPKAEKLYLDELRVRNEMEGLLVVKLRKLLMMSMDKPILLENFAQLRTDLGLPLEFHDTICQRYLQYFRVVQTERDPTLELTH</sequence>
<gene>
    <name evidence="2" type="ORF">V6N11_017183</name>
</gene>
<dbReference type="EMBL" id="JBBPBN010000004">
    <property type="protein sequence ID" value="KAK9042104.1"/>
    <property type="molecule type" value="Genomic_DNA"/>
</dbReference>
<proteinExistence type="predicted"/>